<evidence type="ECO:0000313" key="2">
    <source>
        <dbReference type="Proteomes" id="UP001370348"/>
    </source>
</evidence>
<reference evidence="1 2" key="1">
    <citation type="submission" date="2021-12" db="EMBL/GenBank/DDBJ databases">
        <title>Discovery of the Pendulisporaceae a myxobacterial family with distinct sporulation behavior and unique specialized metabolism.</title>
        <authorList>
            <person name="Garcia R."/>
            <person name="Popoff A."/>
            <person name="Bader C.D."/>
            <person name="Loehr J."/>
            <person name="Walesch S."/>
            <person name="Walt C."/>
            <person name="Boldt J."/>
            <person name="Bunk B."/>
            <person name="Haeckl F.J.F.P.J."/>
            <person name="Gunesch A.P."/>
            <person name="Birkelbach J."/>
            <person name="Nuebel U."/>
            <person name="Pietschmann T."/>
            <person name="Bach T."/>
            <person name="Mueller R."/>
        </authorList>
    </citation>
    <scope>NUCLEOTIDE SEQUENCE [LARGE SCALE GENOMIC DNA]</scope>
    <source>
        <strain evidence="1 2">MSr11954</strain>
    </source>
</reference>
<evidence type="ECO:0008006" key="3">
    <source>
        <dbReference type="Google" id="ProtNLM"/>
    </source>
</evidence>
<sequence length="245" mass="27536">MLPAETLLGLWEEGESARSDPARALLLLAFAHPQIARQELARWSIGRREEELLALRERYLGRTLELEGACPRCEQAVVIAFDARDLPRPGPVVDDGASYRLEHEGVIIHFRLLDGADLEAAGGCGDVEDARRFLLRRCVVRLTGADGSEWVGGALSEAMLEALEHELDRREPLAVMQMELDCPDCSHRWHSRLDISEIVWSEFAGLARRLLIDVATLARAYHWSEASILAMSGRRRRMYLELAEA</sequence>
<dbReference type="EMBL" id="CP089984">
    <property type="protein sequence ID" value="WXB19618.1"/>
    <property type="molecule type" value="Genomic_DNA"/>
</dbReference>
<dbReference type="Proteomes" id="UP001370348">
    <property type="component" value="Chromosome"/>
</dbReference>
<accession>A0ABZ2MAU4</accession>
<protein>
    <recommendedName>
        <fullName evidence="3">Phage baseplate protein</fullName>
    </recommendedName>
</protein>
<dbReference type="RefSeq" id="WP_394829223.1">
    <property type="nucleotide sequence ID" value="NZ_CP089984.1"/>
</dbReference>
<evidence type="ECO:0000313" key="1">
    <source>
        <dbReference type="EMBL" id="WXB19618.1"/>
    </source>
</evidence>
<organism evidence="1 2">
    <name type="scientific">Pendulispora albinea</name>
    <dbReference type="NCBI Taxonomy" id="2741071"/>
    <lineage>
        <taxon>Bacteria</taxon>
        <taxon>Pseudomonadati</taxon>
        <taxon>Myxococcota</taxon>
        <taxon>Myxococcia</taxon>
        <taxon>Myxococcales</taxon>
        <taxon>Sorangiineae</taxon>
        <taxon>Pendulisporaceae</taxon>
        <taxon>Pendulispora</taxon>
    </lineage>
</organism>
<gene>
    <name evidence="1" type="ORF">LZC94_20620</name>
</gene>
<proteinExistence type="predicted"/>
<keyword evidence="2" id="KW-1185">Reference proteome</keyword>
<name>A0ABZ2MAU4_9BACT</name>